<feature type="non-terminal residue" evidence="1">
    <location>
        <position position="45"/>
    </location>
</feature>
<name>A0A4Y2WD18_ARAVE</name>
<dbReference type="EMBL" id="BGPR01059328">
    <property type="protein sequence ID" value="GBO35355.1"/>
    <property type="molecule type" value="Genomic_DNA"/>
</dbReference>
<dbReference type="OrthoDB" id="2384430at2759"/>
<organism evidence="1 2">
    <name type="scientific">Araneus ventricosus</name>
    <name type="common">Orbweaver spider</name>
    <name type="synonym">Epeira ventricosa</name>
    <dbReference type="NCBI Taxonomy" id="182803"/>
    <lineage>
        <taxon>Eukaryota</taxon>
        <taxon>Metazoa</taxon>
        <taxon>Ecdysozoa</taxon>
        <taxon>Arthropoda</taxon>
        <taxon>Chelicerata</taxon>
        <taxon>Arachnida</taxon>
        <taxon>Araneae</taxon>
        <taxon>Araneomorphae</taxon>
        <taxon>Entelegynae</taxon>
        <taxon>Araneoidea</taxon>
        <taxon>Araneidae</taxon>
        <taxon>Araneus</taxon>
    </lineage>
</organism>
<protein>
    <submittedName>
        <fullName evidence="1">Uncharacterized protein</fullName>
    </submittedName>
</protein>
<proteinExistence type="predicted"/>
<reference evidence="1 2" key="1">
    <citation type="journal article" date="2019" name="Sci. Rep.">
        <title>Orb-weaving spider Araneus ventricosus genome elucidates the spidroin gene catalogue.</title>
        <authorList>
            <person name="Kono N."/>
            <person name="Nakamura H."/>
            <person name="Ohtoshi R."/>
            <person name="Moran D.A.P."/>
            <person name="Shinohara A."/>
            <person name="Yoshida Y."/>
            <person name="Fujiwara M."/>
            <person name="Mori M."/>
            <person name="Tomita M."/>
            <person name="Arakawa K."/>
        </authorList>
    </citation>
    <scope>NUCLEOTIDE SEQUENCE [LARGE SCALE GENOMIC DNA]</scope>
</reference>
<comment type="caution">
    <text evidence="1">The sequence shown here is derived from an EMBL/GenBank/DDBJ whole genome shotgun (WGS) entry which is preliminary data.</text>
</comment>
<keyword evidence="2" id="KW-1185">Reference proteome</keyword>
<gene>
    <name evidence="1" type="ORF">AVEN_48009_1</name>
</gene>
<evidence type="ECO:0000313" key="1">
    <source>
        <dbReference type="EMBL" id="GBO35355.1"/>
    </source>
</evidence>
<evidence type="ECO:0000313" key="2">
    <source>
        <dbReference type="Proteomes" id="UP000499080"/>
    </source>
</evidence>
<dbReference type="Proteomes" id="UP000499080">
    <property type="component" value="Unassembled WGS sequence"/>
</dbReference>
<sequence length="45" mass="5287">MWKITRNIIFPRFHPNQTKYTTESSQNPVCPLLKSHINVSSSEKK</sequence>
<accession>A0A4Y2WD18</accession>
<dbReference type="AlphaFoldDB" id="A0A4Y2WD18"/>